<dbReference type="PANTHER" id="PTHR34700:SF4">
    <property type="entry name" value="PHAGE-LIKE ELEMENT PBSX PROTEIN XKDP"/>
    <property type="match status" value="1"/>
</dbReference>
<dbReference type="InterPro" id="IPR036779">
    <property type="entry name" value="LysM_dom_sf"/>
</dbReference>
<proteinExistence type="predicted"/>
<feature type="region of interest" description="Disordered" evidence="1">
    <location>
        <begin position="133"/>
        <end position="158"/>
    </location>
</feature>
<dbReference type="SUPFAM" id="SSF54106">
    <property type="entry name" value="LysM domain"/>
    <property type="match status" value="1"/>
</dbReference>
<gene>
    <name evidence="4" type="ORF">AX018_10119</name>
</gene>
<dbReference type="PANTHER" id="PTHR34700">
    <property type="entry name" value="POTASSIUM BINDING PROTEIN KBP"/>
    <property type="match status" value="1"/>
</dbReference>
<accession>A0A328ZDU3</accession>
<feature type="chain" id="PRO_5016286699" evidence="2">
    <location>
        <begin position="35"/>
        <end position="416"/>
    </location>
</feature>
<reference evidence="4 5" key="1">
    <citation type="submission" date="2018-06" db="EMBL/GenBank/DDBJ databases">
        <title>Genomic Encyclopedia of Archaeal and Bacterial Type Strains, Phase II (KMG-II): from individual species to whole genera.</title>
        <authorList>
            <person name="Goeker M."/>
        </authorList>
    </citation>
    <scope>NUCLEOTIDE SEQUENCE [LARGE SCALE GENOMIC DNA]</scope>
    <source>
        <strain evidence="4 5">CFPB 3232</strain>
    </source>
</reference>
<keyword evidence="2" id="KW-0732">Signal</keyword>
<evidence type="ECO:0000313" key="4">
    <source>
        <dbReference type="EMBL" id="RAR84291.1"/>
    </source>
</evidence>
<feature type="domain" description="LysM" evidence="3">
    <location>
        <begin position="73"/>
        <end position="122"/>
    </location>
</feature>
<evidence type="ECO:0000313" key="5">
    <source>
        <dbReference type="Proteomes" id="UP000248856"/>
    </source>
</evidence>
<evidence type="ECO:0000256" key="2">
    <source>
        <dbReference type="SAM" id="SignalP"/>
    </source>
</evidence>
<comment type="caution">
    <text evidence="4">The sequence shown here is derived from an EMBL/GenBank/DDBJ whole genome shotgun (WGS) entry which is preliminary data.</text>
</comment>
<keyword evidence="5" id="KW-1185">Reference proteome</keyword>
<dbReference type="EMBL" id="QLTA01000011">
    <property type="protein sequence ID" value="RAR84291.1"/>
    <property type="molecule type" value="Genomic_DNA"/>
</dbReference>
<sequence>MCADKRNGIENMNASIRPRAPVLGALALAAAALAAPLAGHAQNYPVTADQRATAQQVASRGVPLSELSPTAPDTYVVKRGDTLWGISGIYLQRPWRWPELWGMNLQAIPNPHLIFPGQTLYLEKVDGYARLRTTPGDGAVGDPDTVRVSPRTRSDSLAGTALPTLQPHLIEPFLVEPLVVDELALSQAPRIVATVDERVLMATGDRAYVRGPAGNPLRLGPGVPRQYRVFRSAIPMKDPETGEILGYEAQYVARAELVRSETTEETRNAKGESSIDVVPATINIMGTKEEVRFGDRLLPTPERGYTSYTPRAPQSTVDARVVSIYGSAAVAYAAQNQVVAINRGTRDGMEPGLVLTVLTKGERIVDKTDEDRATIKLPSEANGTAMVFRTFDRVSYVLLLQVQQGVRVGDRLVNPQ</sequence>
<dbReference type="AlphaFoldDB" id="A0A328ZDU3"/>
<dbReference type="OrthoDB" id="9765158at2"/>
<dbReference type="InterPro" id="IPR018392">
    <property type="entry name" value="LysM"/>
</dbReference>
<dbReference type="Proteomes" id="UP000248856">
    <property type="component" value="Unassembled WGS sequence"/>
</dbReference>
<dbReference type="CDD" id="cd00118">
    <property type="entry name" value="LysM"/>
    <property type="match status" value="1"/>
</dbReference>
<evidence type="ECO:0000256" key="1">
    <source>
        <dbReference type="SAM" id="MobiDB-lite"/>
    </source>
</evidence>
<protein>
    <submittedName>
        <fullName evidence="4">LysM domain-containing protein</fullName>
    </submittedName>
</protein>
<dbReference type="Gene3D" id="3.10.350.10">
    <property type="entry name" value="LysM domain"/>
    <property type="match status" value="1"/>
</dbReference>
<organism evidence="4 5">
    <name type="scientific">Paracidovorax anthurii</name>
    <dbReference type="NCBI Taxonomy" id="78229"/>
    <lineage>
        <taxon>Bacteria</taxon>
        <taxon>Pseudomonadati</taxon>
        <taxon>Pseudomonadota</taxon>
        <taxon>Betaproteobacteria</taxon>
        <taxon>Burkholderiales</taxon>
        <taxon>Comamonadaceae</taxon>
        <taxon>Paracidovorax</taxon>
    </lineage>
</organism>
<dbReference type="Pfam" id="PF01476">
    <property type="entry name" value="LysM"/>
    <property type="match status" value="1"/>
</dbReference>
<dbReference type="InterPro" id="IPR052196">
    <property type="entry name" value="Bact_Kbp"/>
</dbReference>
<name>A0A328ZDU3_9BURK</name>
<evidence type="ECO:0000259" key="3">
    <source>
        <dbReference type="PROSITE" id="PS51782"/>
    </source>
</evidence>
<feature type="signal peptide" evidence="2">
    <location>
        <begin position="1"/>
        <end position="34"/>
    </location>
</feature>
<dbReference type="PROSITE" id="PS51782">
    <property type="entry name" value="LYSM"/>
    <property type="match status" value="1"/>
</dbReference>